<keyword evidence="1" id="KW-0489">Methyltransferase</keyword>
<dbReference type="InterPro" id="IPR002935">
    <property type="entry name" value="SAM_O-MeTrfase"/>
</dbReference>
<evidence type="ECO:0000313" key="6">
    <source>
        <dbReference type="EMBL" id="OJD37145.1"/>
    </source>
</evidence>
<evidence type="ECO:0000256" key="3">
    <source>
        <dbReference type="ARBA" id="ARBA00022691"/>
    </source>
</evidence>
<sequence>MDRPSPAPTPAPEKKENQQQQQQPHRPRQPPSHDYDYPSLDHYAHTHLNATSLPAGLASALAHATRARRARALPDWSAVPSQGKFLHVQCRLLGVRRVLEVGTFAGHGALWCAAAHPALRVTTVEARAEHAAVARESLDAACASASADGADGAAGDAGAGPGLGLGDRVELICGDAVRDVLPRLADEVAAGARERYGMVVVDVEDRRQAWDCLERCVAGGLCAERACVVAHLQVRKSDLSVEAADEKGANARGSREFVEKMGRDPRMSGVLIMSMGEQNYDTVMAVVQGGDGVGASSLA</sequence>
<dbReference type="GO" id="GO:0032259">
    <property type="term" value="P:methylation"/>
    <property type="evidence" value="ECO:0007669"/>
    <property type="project" value="UniProtKB-KW"/>
</dbReference>
<evidence type="ECO:0000256" key="2">
    <source>
        <dbReference type="ARBA" id="ARBA00022679"/>
    </source>
</evidence>
<comment type="similarity">
    <text evidence="4">Belongs to the class I-like SAM-binding methyltransferase superfamily. Cation-dependent O-methyltransferase family.</text>
</comment>
<name>A0A1J9R9H9_9PEZI</name>
<evidence type="ECO:0000256" key="4">
    <source>
        <dbReference type="ARBA" id="ARBA00023453"/>
    </source>
</evidence>
<dbReference type="SUPFAM" id="SSF53335">
    <property type="entry name" value="S-adenosyl-L-methionine-dependent methyltransferases"/>
    <property type="match status" value="1"/>
</dbReference>
<evidence type="ECO:0000313" key="7">
    <source>
        <dbReference type="Proteomes" id="UP000183809"/>
    </source>
</evidence>
<organism evidence="6 7">
    <name type="scientific">Diplodia corticola</name>
    <dbReference type="NCBI Taxonomy" id="236234"/>
    <lineage>
        <taxon>Eukaryota</taxon>
        <taxon>Fungi</taxon>
        <taxon>Dikarya</taxon>
        <taxon>Ascomycota</taxon>
        <taxon>Pezizomycotina</taxon>
        <taxon>Dothideomycetes</taxon>
        <taxon>Dothideomycetes incertae sedis</taxon>
        <taxon>Botryosphaeriales</taxon>
        <taxon>Botryosphaeriaceae</taxon>
        <taxon>Diplodia</taxon>
    </lineage>
</organism>
<gene>
    <name evidence="6" type="ORF">BKCO1_800028</name>
</gene>
<proteinExistence type="inferred from homology"/>
<keyword evidence="7" id="KW-1185">Reference proteome</keyword>
<dbReference type="Pfam" id="PF01596">
    <property type="entry name" value="Methyltransf_3"/>
    <property type="match status" value="1"/>
</dbReference>
<dbReference type="STRING" id="236234.A0A1J9R9H9"/>
<dbReference type="Proteomes" id="UP000183809">
    <property type="component" value="Unassembled WGS sequence"/>
</dbReference>
<dbReference type="Gene3D" id="3.40.50.150">
    <property type="entry name" value="Vaccinia Virus protein VP39"/>
    <property type="match status" value="1"/>
</dbReference>
<evidence type="ECO:0000256" key="1">
    <source>
        <dbReference type="ARBA" id="ARBA00022603"/>
    </source>
</evidence>
<dbReference type="GO" id="GO:0008171">
    <property type="term" value="F:O-methyltransferase activity"/>
    <property type="evidence" value="ECO:0007669"/>
    <property type="project" value="InterPro"/>
</dbReference>
<feature type="region of interest" description="Disordered" evidence="5">
    <location>
        <begin position="1"/>
        <end position="40"/>
    </location>
</feature>
<accession>A0A1J9R9H9</accession>
<dbReference type="AlphaFoldDB" id="A0A1J9R9H9"/>
<dbReference type="GeneID" id="31019628"/>
<dbReference type="EMBL" id="MNUE01000008">
    <property type="protein sequence ID" value="OJD37145.1"/>
    <property type="molecule type" value="Genomic_DNA"/>
</dbReference>
<dbReference type="RefSeq" id="XP_020133386.1">
    <property type="nucleotide sequence ID" value="XM_020279366.1"/>
</dbReference>
<protein>
    <recommendedName>
        <fullName evidence="8">O-methyltransferase family 3</fullName>
    </recommendedName>
</protein>
<dbReference type="InterPro" id="IPR029063">
    <property type="entry name" value="SAM-dependent_MTases_sf"/>
</dbReference>
<dbReference type="OrthoDB" id="10251242at2759"/>
<reference evidence="6 7" key="1">
    <citation type="submission" date="2016-10" db="EMBL/GenBank/DDBJ databases">
        <title>Proteomics and genomics reveal pathogen-plant mechanisms compatible with a hemibiotrophic lifestyle of Diplodia corticola.</title>
        <authorList>
            <person name="Fernandes I."/>
            <person name="De Jonge R."/>
            <person name="Van De Peer Y."/>
            <person name="Devreese B."/>
            <person name="Alves A."/>
            <person name="Esteves A.C."/>
        </authorList>
    </citation>
    <scope>NUCLEOTIDE SEQUENCE [LARGE SCALE GENOMIC DNA]</scope>
    <source>
        <strain evidence="6 7">CBS 112549</strain>
    </source>
</reference>
<comment type="caution">
    <text evidence="6">The sequence shown here is derived from an EMBL/GenBank/DDBJ whole genome shotgun (WGS) entry which is preliminary data.</text>
</comment>
<evidence type="ECO:0008006" key="8">
    <source>
        <dbReference type="Google" id="ProtNLM"/>
    </source>
</evidence>
<evidence type="ECO:0000256" key="5">
    <source>
        <dbReference type="SAM" id="MobiDB-lite"/>
    </source>
</evidence>
<feature type="compositionally biased region" description="Pro residues" evidence="5">
    <location>
        <begin position="1"/>
        <end position="11"/>
    </location>
</feature>
<keyword evidence="3" id="KW-0949">S-adenosyl-L-methionine</keyword>
<keyword evidence="2" id="KW-0808">Transferase</keyword>